<evidence type="ECO:0000313" key="3">
    <source>
        <dbReference type="Proteomes" id="UP001209076"/>
    </source>
</evidence>
<dbReference type="Proteomes" id="UP001209076">
    <property type="component" value="Unassembled WGS sequence"/>
</dbReference>
<evidence type="ECO:0000313" key="2">
    <source>
        <dbReference type="EMBL" id="MCU0104910.1"/>
    </source>
</evidence>
<feature type="transmembrane region" description="Helical" evidence="1">
    <location>
        <begin position="21"/>
        <end position="47"/>
    </location>
</feature>
<keyword evidence="3" id="KW-1185">Reference proteome</keyword>
<evidence type="ECO:0000256" key="1">
    <source>
        <dbReference type="SAM" id="Phobius"/>
    </source>
</evidence>
<dbReference type="Pfam" id="PF06182">
    <property type="entry name" value="ABC2_membrane_6"/>
    <property type="match status" value="1"/>
</dbReference>
<accession>A0ABT2PVC8</accession>
<gene>
    <name evidence="2" type="ORF">N7603_04495</name>
</gene>
<comment type="caution">
    <text evidence="2">The sequence shown here is derived from an EMBL/GenBank/DDBJ whole genome shotgun (WGS) entry which is preliminary data.</text>
</comment>
<feature type="transmembrane region" description="Helical" evidence="1">
    <location>
        <begin position="142"/>
        <end position="161"/>
    </location>
</feature>
<keyword evidence="1" id="KW-1133">Transmembrane helix</keyword>
<keyword evidence="1" id="KW-0812">Transmembrane</keyword>
<dbReference type="InterPro" id="IPR010390">
    <property type="entry name" value="ABC-2_transporter-like"/>
</dbReference>
<feature type="transmembrane region" description="Helical" evidence="1">
    <location>
        <begin position="199"/>
        <end position="223"/>
    </location>
</feature>
<name>A0ABT2PVC8_9MOLU</name>
<dbReference type="EMBL" id="JAOEGN010000007">
    <property type="protein sequence ID" value="MCU0104910.1"/>
    <property type="molecule type" value="Genomic_DNA"/>
</dbReference>
<feature type="transmembrane region" description="Helical" evidence="1">
    <location>
        <begin position="230"/>
        <end position="249"/>
    </location>
</feature>
<protein>
    <submittedName>
        <fullName evidence="2">ABC-2 family transporter protein</fullName>
    </submittedName>
</protein>
<organism evidence="2 3">
    <name type="scientific">Paracholeplasma vituli</name>
    <dbReference type="NCBI Taxonomy" id="69473"/>
    <lineage>
        <taxon>Bacteria</taxon>
        <taxon>Bacillati</taxon>
        <taxon>Mycoplasmatota</taxon>
        <taxon>Mollicutes</taxon>
        <taxon>Acholeplasmatales</taxon>
        <taxon>Acholeplasmataceae</taxon>
        <taxon>Paracholeplasma</taxon>
    </lineage>
</organism>
<proteinExistence type="predicted"/>
<dbReference type="PANTHER" id="PTHR36833:SF1">
    <property type="entry name" value="INTEGRAL MEMBRANE TRANSPORT PROTEIN"/>
    <property type="match status" value="1"/>
</dbReference>
<reference evidence="3" key="1">
    <citation type="submission" date="2023-07" db="EMBL/GenBank/DDBJ databases">
        <title>Novel Mycoplasma species identified in domestic and wild animals.</title>
        <authorList>
            <person name="Volokhov D.V."/>
            <person name="Furtak V.A."/>
            <person name="Zagorodnyaya T.A."/>
        </authorList>
    </citation>
    <scope>NUCLEOTIDE SEQUENCE [LARGE SCALE GENOMIC DNA]</scope>
    <source>
        <strain evidence="3">92-19</strain>
    </source>
</reference>
<dbReference type="PANTHER" id="PTHR36833">
    <property type="entry name" value="SLR0610 PROTEIN-RELATED"/>
    <property type="match status" value="1"/>
</dbReference>
<keyword evidence="1" id="KW-0472">Membrane</keyword>
<dbReference type="RefSeq" id="WP_262096166.1">
    <property type="nucleotide sequence ID" value="NZ_JAOEGN010000007.1"/>
</dbReference>
<sequence length="261" mass="30181">MRYLKIYSLFFKQYLKGLMEYRVDFIIGMVGFLFTQGTGLLFLYVIFQNIPNLDGFSIHEILLMYGLSLIPKGIDHLFFDNIWLLPRYVRQGGMDRYLLRPINALYVFLIERFQPDAFGEIILGTFLVITTLSNLQLQIGLVQILVILLTLFLGIIIYTSLKLATASTSFWLKNSYPLIQVTYNLSDFMKYPITIFPKVMQIILTFIIPFALVSFYPTMYLLGRIHIIEMLSHIILITAGMISLGLFVWHKGLKHYESAGS</sequence>